<dbReference type="Gene3D" id="3.30.460.10">
    <property type="entry name" value="Beta Polymerase, domain 2"/>
    <property type="match status" value="1"/>
</dbReference>
<dbReference type="InterPro" id="IPR022312">
    <property type="entry name" value="DNA_pol_X"/>
</dbReference>
<dbReference type="GO" id="GO:0003887">
    <property type="term" value="F:DNA-directed DNA polymerase activity"/>
    <property type="evidence" value="ECO:0007669"/>
    <property type="project" value="UniProtKB-UniRule"/>
</dbReference>
<dbReference type="InterPro" id="IPR028207">
    <property type="entry name" value="DNA_pol_B_palm_palm"/>
</dbReference>
<keyword evidence="3" id="KW-0539">Nucleus</keyword>
<dbReference type="InterPro" id="IPR043519">
    <property type="entry name" value="NT_sf"/>
</dbReference>
<keyword evidence="3" id="KW-0234">DNA repair</keyword>
<dbReference type="Pfam" id="PF14792">
    <property type="entry name" value="DNA_pol_B_palm"/>
    <property type="match status" value="1"/>
</dbReference>
<keyword evidence="3" id="KW-0227">DNA damage</keyword>
<comment type="catalytic activity">
    <reaction evidence="3">
        <text>DNA(n) + a 2'-deoxyribonucleoside 5'-triphosphate = DNA(n+1) + diphosphate</text>
        <dbReference type="Rhea" id="RHEA:22508"/>
        <dbReference type="Rhea" id="RHEA-COMP:17339"/>
        <dbReference type="Rhea" id="RHEA-COMP:17340"/>
        <dbReference type="ChEBI" id="CHEBI:33019"/>
        <dbReference type="ChEBI" id="CHEBI:61560"/>
        <dbReference type="ChEBI" id="CHEBI:173112"/>
        <dbReference type="EC" id="2.7.7.7"/>
    </reaction>
</comment>
<dbReference type="AlphaFoldDB" id="A0A1Q9C1I9"/>
<keyword evidence="3" id="KW-0548">Nucleotidyltransferase</keyword>
<dbReference type="EMBL" id="LSRX01001922">
    <property type="protein sequence ID" value="OLP76779.1"/>
    <property type="molecule type" value="Genomic_DNA"/>
</dbReference>
<feature type="domain" description="DNA polymerase beta palm" evidence="5">
    <location>
        <begin position="54"/>
        <end position="106"/>
    </location>
</feature>
<evidence type="ECO:0000256" key="1">
    <source>
        <dbReference type="ARBA" id="ARBA00022634"/>
    </source>
</evidence>
<dbReference type="GO" id="GO:0003677">
    <property type="term" value="F:DNA binding"/>
    <property type="evidence" value="ECO:0007669"/>
    <property type="project" value="UniProtKB-UniRule"/>
</dbReference>
<dbReference type="GO" id="GO:0046872">
    <property type="term" value="F:metal ion binding"/>
    <property type="evidence" value="ECO:0007669"/>
    <property type="project" value="UniProtKB-UniRule"/>
</dbReference>
<gene>
    <name evidence="6" type="primary">POLB</name>
    <name evidence="6" type="ORF">AK812_SmicGene43243</name>
</gene>
<dbReference type="EC" id="2.7.7.7" evidence="3"/>
<sequence>MDFTCIHGAGESVARRWLAAGCRSFDDLRQREDELGLTRTQRLGLKYVSDFKERIPRAEAMRIVDVVTSAADRAYGMNKVEVTPCGSMRRGAQTMSDIDIVLAPREGCVLAGGSLG</sequence>
<reference evidence="6 7" key="1">
    <citation type="submission" date="2016-02" db="EMBL/GenBank/DDBJ databases">
        <title>Genome analysis of coral dinoflagellate symbionts highlights evolutionary adaptations to a symbiotic lifestyle.</title>
        <authorList>
            <person name="Aranda M."/>
            <person name="Li Y."/>
            <person name="Liew Y.J."/>
            <person name="Baumgarten S."/>
            <person name="Simakov O."/>
            <person name="Wilson M."/>
            <person name="Piel J."/>
            <person name="Ashoor H."/>
            <person name="Bougouffa S."/>
            <person name="Bajic V.B."/>
            <person name="Ryu T."/>
            <person name="Ravasi T."/>
            <person name="Bayer T."/>
            <person name="Micklem G."/>
            <person name="Kim H."/>
            <person name="Bhak J."/>
            <person name="Lajeunesse T.C."/>
            <person name="Voolstra C.R."/>
        </authorList>
    </citation>
    <scope>NUCLEOTIDE SEQUENCE [LARGE SCALE GENOMIC DNA]</scope>
    <source>
        <strain evidence="6 7">CCMP2467</strain>
    </source>
</reference>
<keyword evidence="2" id="KW-0235">DNA replication</keyword>
<proteinExistence type="inferred from homology"/>
<comment type="function">
    <text evidence="3">DNA polymerase that functions in several pathways of DNA repair. Involved in base excision repair (BER) responsible for repair of lesions that give rise to abasic (AP) sites in DNA. Also contributes to DNA double-strand break repair by non-homologous end joining and homologous recombination. Has both template-dependent and template-independent (terminal transferase) DNA polymerase activities. Has also a 5'-deoxyribose-5-phosphate lyase (dRP lyase) activity.</text>
</comment>
<comment type="caution">
    <text evidence="6">The sequence shown here is derived from an EMBL/GenBank/DDBJ whole genome shotgun (WGS) entry which is preliminary data.</text>
</comment>
<dbReference type="SUPFAM" id="SSF81301">
    <property type="entry name" value="Nucleotidyltransferase"/>
    <property type="match status" value="1"/>
</dbReference>
<accession>A0A1Q9C1I9</accession>
<dbReference type="PRINTS" id="PR00870">
    <property type="entry name" value="DNAPOLXBETA"/>
</dbReference>
<dbReference type="PANTHER" id="PTHR11276">
    <property type="entry name" value="DNA POLYMERASE TYPE-X FAMILY MEMBER"/>
    <property type="match status" value="1"/>
</dbReference>
<evidence type="ECO:0000313" key="7">
    <source>
        <dbReference type="Proteomes" id="UP000186817"/>
    </source>
</evidence>
<dbReference type="Proteomes" id="UP000186817">
    <property type="component" value="Unassembled WGS sequence"/>
</dbReference>
<keyword evidence="3" id="KW-0239">DNA-directed DNA polymerase</keyword>
<keyword evidence="7" id="KW-1185">Reference proteome</keyword>
<dbReference type="GO" id="GO:0006303">
    <property type="term" value="P:double-strand break repair via nonhomologous end joining"/>
    <property type="evidence" value="ECO:0007669"/>
    <property type="project" value="TreeGrafter"/>
</dbReference>
<dbReference type="OrthoDB" id="435102at2759"/>
<dbReference type="PANTHER" id="PTHR11276:SF28">
    <property type="entry name" value="DNA POLYMERASE LAMBDA"/>
    <property type="match status" value="1"/>
</dbReference>
<dbReference type="SUPFAM" id="SSF81585">
    <property type="entry name" value="PsbU/PolX domain-like"/>
    <property type="match status" value="1"/>
</dbReference>
<dbReference type="GO" id="GO:0005634">
    <property type="term" value="C:nucleus"/>
    <property type="evidence" value="ECO:0007669"/>
    <property type="project" value="UniProtKB-SubCell"/>
</dbReference>
<dbReference type="InterPro" id="IPR018944">
    <property type="entry name" value="DNA_pol_lambd_fingers_domain"/>
</dbReference>
<comment type="subcellular location">
    <subcellularLocation>
        <location evidence="3">Nucleus</location>
    </subcellularLocation>
</comment>
<dbReference type="Gene3D" id="1.10.150.20">
    <property type="entry name" value="5' to 3' exonuclease, C-terminal subdomain"/>
    <property type="match status" value="1"/>
</dbReference>
<comment type="similarity">
    <text evidence="3">Belongs to the DNA polymerase type-X family.</text>
</comment>
<dbReference type="InterPro" id="IPR002008">
    <property type="entry name" value="DNA_pol_X_beta-like"/>
</dbReference>
<name>A0A1Q9C1I9_SYMMI</name>
<keyword evidence="3" id="KW-0808">Transferase</keyword>
<evidence type="ECO:0000313" key="6">
    <source>
        <dbReference type="EMBL" id="OLP76779.1"/>
    </source>
</evidence>
<evidence type="ECO:0000256" key="3">
    <source>
        <dbReference type="RuleBase" id="RU366014"/>
    </source>
</evidence>
<organism evidence="6 7">
    <name type="scientific">Symbiodinium microadriaticum</name>
    <name type="common">Dinoflagellate</name>
    <name type="synonym">Zooxanthella microadriatica</name>
    <dbReference type="NCBI Taxonomy" id="2951"/>
    <lineage>
        <taxon>Eukaryota</taxon>
        <taxon>Sar</taxon>
        <taxon>Alveolata</taxon>
        <taxon>Dinophyceae</taxon>
        <taxon>Suessiales</taxon>
        <taxon>Symbiodiniaceae</taxon>
        <taxon>Symbiodinium</taxon>
    </lineage>
</organism>
<evidence type="ECO:0000259" key="4">
    <source>
        <dbReference type="Pfam" id="PF10391"/>
    </source>
</evidence>
<protein>
    <recommendedName>
        <fullName evidence="3">DNA polymerase</fullName>
        <ecNumber evidence="3">2.7.7.7</ecNumber>
    </recommendedName>
</protein>
<keyword evidence="1" id="KW-0237">DNA synthesis</keyword>
<dbReference type="PRINTS" id="PR00869">
    <property type="entry name" value="DNAPOLX"/>
</dbReference>
<feature type="domain" description="DNA polymerase lambda fingers" evidence="4">
    <location>
        <begin position="3"/>
        <end position="52"/>
    </location>
</feature>
<dbReference type="Pfam" id="PF10391">
    <property type="entry name" value="DNA_pol_lambd_f"/>
    <property type="match status" value="1"/>
</dbReference>
<evidence type="ECO:0000259" key="5">
    <source>
        <dbReference type="Pfam" id="PF14792"/>
    </source>
</evidence>
<evidence type="ECO:0000256" key="2">
    <source>
        <dbReference type="ARBA" id="ARBA00022705"/>
    </source>
</evidence>